<dbReference type="Pfam" id="PF01966">
    <property type="entry name" value="HD"/>
    <property type="match status" value="1"/>
</dbReference>
<dbReference type="RefSeq" id="WP_003487471.1">
    <property type="nucleotide sequence ID" value="NZ_JXSU01000006.1"/>
</dbReference>
<evidence type="ECO:0000313" key="3">
    <source>
        <dbReference type="Proteomes" id="UP000032250"/>
    </source>
</evidence>
<comment type="caution">
    <text evidence="2">The sequence shown here is derived from an EMBL/GenBank/DDBJ whole genome shotgun (WGS) entry which is preliminary data.</text>
</comment>
<dbReference type="GO" id="GO:0016787">
    <property type="term" value="F:hydrolase activity"/>
    <property type="evidence" value="ECO:0007669"/>
    <property type="project" value="UniProtKB-KW"/>
</dbReference>
<feature type="domain" description="HD" evidence="1">
    <location>
        <begin position="21"/>
        <end position="114"/>
    </location>
</feature>
<name>A0A0D1A3B6_CLOBO</name>
<dbReference type="PANTHER" id="PTHR38659">
    <property type="entry name" value="METAL-DEPENDENT PHOSPHOHYDROLASE"/>
    <property type="match status" value="1"/>
</dbReference>
<reference evidence="2 3" key="1">
    <citation type="submission" date="2014-06" db="EMBL/GenBank/DDBJ databases">
        <title>Genome characterization of distinct group I Clostridium botulinum lineages.</title>
        <authorList>
            <person name="Giordani F."/>
            <person name="Anselmo A."/>
            <person name="Fillo S."/>
            <person name="Palozzi A.M."/>
            <person name="Fortunato A."/>
            <person name="Gentile B."/>
            <person name="Ciammaruconi A."/>
            <person name="Anniballi F."/>
            <person name="De Medici D."/>
            <person name="Lista F."/>
        </authorList>
    </citation>
    <scope>NUCLEOTIDE SEQUENCE [LARGE SCALE GENOMIC DNA]</scope>
    <source>
        <strain evidence="2 3">B2 450</strain>
    </source>
</reference>
<gene>
    <name evidence="2" type="ORF">N495_01850</name>
</gene>
<dbReference type="PANTHER" id="PTHR38659:SF1">
    <property type="entry name" value="METAL DEPENDENT PHOSPHOHYDROLASE"/>
    <property type="match status" value="1"/>
</dbReference>
<dbReference type="PATRIC" id="fig|1379739.3.peg.676"/>
<evidence type="ECO:0000313" key="2">
    <source>
        <dbReference type="EMBL" id="KIS25348.1"/>
    </source>
</evidence>
<protein>
    <submittedName>
        <fullName evidence="2">Phosphohydrolase</fullName>
    </submittedName>
</protein>
<dbReference type="HOGENOM" id="CLU_090635_1_0_9"/>
<dbReference type="Proteomes" id="UP000032250">
    <property type="component" value="Unassembled WGS sequence"/>
</dbReference>
<dbReference type="AlphaFoldDB" id="A0A0D1A3B6"/>
<dbReference type="EMBL" id="JXSU01000006">
    <property type="protein sequence ID" value="KIS25348.1"/>
    <property type="molecule type" value="Genomic_DNA"/>
</dbReference>
<keyword evidence="2" id="KW-0378">Hydrolase</keyword>
<dbReference type="InterPro" id="IPR006674">
    <property type="entry name" value="HD_domain"/>
</dbReference>
<sequence>MFSREKAEELLLNNLKAEHLIKHSYAVEAVMRGLAEKLDPENIDKWGITGLLHDLDADIVDYVQNPHLHGPKTVEILKAEGFGDEDMYNAICAHNQESGVEIKSKMDQAIYAADPITGFITAITLVYPDKKISSVKVKSITKRMKEKRFAAGANREAMKSIEKLGIEFPQFAELSLNSMEEISEVLGL</sequence>
<organism evidence="2 3">
    <name type="scientific">Clostridium botulinum B2 450</name>
    <dbReference type="NCBI Taxonomy" id="1379739"/>
    <lineage>
        <taxon>Bacteria</taxon>
        <taxon>Bacillati</taxon>
        <taxon>Bacillota</taxon>
        <taxon>Clostridia</taxon>
        <taxon>Eubacteriales</taxon>
        <taxon>Clostridiaceae</taxon>
        <taxon>Clostridium</taxon>
    </lineage>
</organism>
<proteinExistence type="predicted"/>
<evidence type="ECO:0000259" key="1">
    <source>
        <dbReference type="Pfam" id="PF01966"/>
    </source>
</evidence>
<dbReference type="SUPFAM" id="SSF109604">
    <property type="entry name" value="HD-domain/PDEase-like"/>
    <property type="match status" value="1"/>
</dbReference>
<dbReference type="OrthoDB" id="9801160at2"/>
<accession>A0A0D1A3B6</accession>
<dbReference type="Gene3D" id="1.10.3210.10">
    <property type="entry name" value="Hypothetical protein af1432"/>
    <property type="match status" value="1"/>
</dbReference>